<dbReference type="Proteomes" id="UP000598360">
    <property type="component" value="Unassembled WGS sequence"/>
</dbReference>
<name>A0A929BBC8_9PSEU</name>
<dbReference type="PANTHER" id="PTHR33542">
    <property type="entry name" value="SIROHYDROCHLORIN FERROCHELATASE, CHLOROPLASTIC"/>
    <property type="match status" value="1"/>
</dbReference>
<evidence type="ECO:0000313" key="4">
    <source>
        <dbReference type="Proteomes" id="UP000598360"/>
    </source>
</evidence>
<dbReference type="InterPro" id="IPR002762">
    <property type="entry name" value="CbiX-like"/>
</dbReference>
<dbReference type="Gene3D" id="3.40.50.1400">
    <property type="match status" value="2"/>
</dbReference>
<dbReference type="GO" id="GO:0046872">
    <property type="term" value="F:metal ion binding"/>
    <property type="evidence" value="ECO:0007669"/>
    <property type="project" value="UniProtKB-KW"/>
</dbReference>
<sequence length="254" mass="26874">MTAPLVAVAHGSRDPRSAATIQELAGVLRDLRPDLDVRVAFLDLSAPRVGDVISAVHGSGHTDVVVVPLLLGRAFHARVDVPAAVAEAQQRYPRLRVHVSDVLGPNRRLESAARRRLAEAGAADDDPDLGVLLAGAGSSDAGANQLVRDVAQDWQQRTSWTGALASFAAAADPDVPAAVQRLRERGARRFAVASWFLAPGLLPDRITRLTREHAPGSVIAEPMGADPGVADLVLQRHAEALAAADHPVQYSRAQ</sequence>
<dbReference type="PANTHER" id="PTHR33542:SF5">
    <property type="entry name" value="FERROCHELATASE CHE1"/>
    <property type="match status" value="1"/>
</dbReference>
<evidence type="ECO:0000256" key="2">
    <source>
        <dbReference type="ARBA" id="ARBA00023239"/>
    </source>
</evidence>
<evidence type="ECO:0000313" key="3">
    <source>
        <dbReference type="EMBL" id="MBE9374553.1"/>
    </source>
</evidence>
<dbReference type="EMBL" id="JADEYC010000014">
    <property type="protein sequence ID" value="MBE9374553.1"/>
    <property type="molecule type" value="Genomic_DNA"/>
</dbReference>
<dbReference type="RefSeq" id="WP_193928000.1">
    <property type="nucleotide sequence ID" value="NZ_JADEYC010000014.1"/>
</dbReference>
<dbReference type="GO" id="GO:0016829">
    <property type="term" value="F:lyase activity"/>
    <property type="evidence" value="ECO:0007669"/>
    <property type="project" value="UniProtKB-KW"/>
</dbReference>
<accession>A0A929BBC8</accession>
<proteinExistence type="predicted"/>
<dbReference type="InterPro" id="IPR050963">
    <property type="entry name" value="Sirohydro_Cobaltochel/CbiX"/>
</dbReference>
<keyword evidence="1" id="KW-0479">Metal-binding</keyword>
<keyword evidence="4" id="KW-1185">Reference proteome</keyword>
<gene>
    <name evidence="3" type="ORF">IQ251_08840</name>
</gene>
<dbReference type="SUPFAM" id="SSF53800">
    <property type="entry name" value="Chelatase"/>
    <property type="match status" value="1"/>
</dbReference>
<protein>
    <submittedName>
        <fullName evidence="3">Sirohydrochlorin chelatase</fullName>
    </submittedName>
</protein>
<keyword evidence="2" id="KW-0456">Lyase</keyword>
<reference evidence="3" key="1">
    <citation type="submission" date="2020-10" db="EMBL/GenBank/DDBJ databases">
        <title>Diversity and distribution of actinomycetes associated with coral in the coast of Hainan.</title>
        <authorList>
            <person name="Li F."/>
        </authorList>
    </citation>
    <scope>NUCLEOTIDE SEQUENCE</scope>
    <source>
        <strain evidence="3">HNM0983</strain>
    </source>
</reference>
<dbReference type="Pfam" id="PF01903">
    <property type="entry name" value="CbiX"/>
    <property type="match status" value="2"/>
</dbReference>
<dbReference type="AlphaFoldDB" id="A0A929BBC8"/>
<organism evidence="3 4">
    <name type="scientific">Saccharopolyspora montiporae</name>
    <dbReference type="NCBI Taxonomy" id="2781240"/>
    <lineage>
        <taxon>Bacteria</taxon>
        <taxon>Bacillati</taxon>
        <taxon>Actinomycetota</taxon>
        <taxon>Actinomycetes</taxon>
        <taxon>Pseudonocardiales</taxon>
        <taxon>Pseudonocardiaceae</taxon>
        <taxon>Saccharopolyspora</taxon>
    </lineage>
</organism>
<comment type="caution">
    <text evidence="3">The sequence shown here is derived from an EMBL/GenBank/DDBJ whole genome shotgun (WGS) entry which is preliminary data.</text>
</comment>
<evidence type="ECO:0000256" key="1">
    <source>
        <dbReference type="ARBA" id="ARBA00022723"/>
    </source>
</evidence>
<dbReference type="CDD" id="cd03416">
    <property type="entry name" value="CbiX_SirB_N"/>
    <property type="match status" value="1"/>
</dbReference>